<organism evidence="2 3">
    <name type="scientific">Clostridium scatologenes</name>
    <dbReference type="NCBI Taxonomy" id="1548"/>
    <lineage>
        <taxon>Bacteria</taxon>
        <taxon>Bacillati</taxon>
        <taxon>Bacillota</taxon>
        <taxon>Clostridia</taxon>
        <taxon>Eubacteriales</taxon>
        <taxon>Clostridiaceae</taxon>
        <taxon>Clostridium</taxon>
    </lineage>
</organism>
<keyword evidence="1" id="KW-0812">Transmembrane</keyword>
<sequence length="38" mass="4409">MYIPKINSLLVTVLFIIAAFIFMIYGIKKLDSFQMVNL</sequence>
<dbReference type="GO" id="GO:0006508">
    <property type="term" value="P:proteolysis"/>
    <property type="evidence" value="ECO:0007669"/>
    <property type="project" value="UniProtKB-KW"/>
</dbReference>
<keyword evidence="1" id="KW-1133">Transmembrane helix</keyword>
<reference evidence="2 3" key="1">
    <citation type="journal article" date="2015" name="J. Biotechnol.">
        <title>Complete genome sequence of a malodorant-producing acetogen, Clostridium scatologenes ATCC 25775(T).</title>
        <authorList>
            <person name="Zhu Z."/>
            <person name="Guo T."/>
            <person name="Zheng H."/>
            <person name="Song T."/>
            <person name="Ouyang P."/>
            <person name="Xie J."/>
        </authorList>
    </citation>
    <scope>NUCLEOTIDE SEQUENCE [LARGE SCALE GENOMIC DNA]</scope>
    <source>
        <strain evidence="2 3">ATCC 25775</strain>
    </source>
</reference>
<dbReference type="GO" id="GO:0008233">
    <property type="term" value="F:peptidase activity"/>
    <property type="evidence" value="ECO:0007669"/>
    <property type="project" value="UniProtKB-KW"/>
</dbReference>
<evidence type="ECO:0000313" key="3">
    <source>
        <dbReference type="Proteomes" id="UP000033115"/>
    </source>
</evidence>
<feature type="transmembrane region" description="Helical" evidence="1">
    <location>
        <begin position="6"/>
        <end position="27"/>
    </location>
</feature>
<keyword evidence="3" id="KW-1185">Reference proteome</keyword>
<keyword evidence="1" id="KW-0472">Membrane</keyword>
<accession>A0A0E3GQ27</accession>
<dbReference type="HOGENOM" id="CLU_3326619_0_0_9"/>
<protein>
    <submittedName>
        <fullName evidence="2">CAAX amino terminal protease family protein</fullName>
    </submittedName>
</protein>
<dbReference type="KEGG" id="csq:CSCA_0716"/>
<keyword evidence="2" id="KW-0645">Protease</keyword>
<proteinExistence type="predicted"/>
<keyword evidence="2" id="KW-0378">Hydrolase</keyword>
<evidence type="ECO:0000256" key="1">
    <source>
        <dbReference type="SAM" id="Phobius"/>
    </source>
</evidence>
<evidence type="ECO:0000313" key="2">
    <source>
        <dbReference type="EMBL" id="AKA67841.1"/>
    </source>
</evidence>
<gene>
    <name evidence="2" type="ORF">CSCA_0716</name>
</gene>
<name>A0A0E3GQ27_CLOSL</name>
<dbReference type="Proteomes" id="UP000033115">
    <property type="component" value="Chromosome"/>
</dbReference>
<dbReference type="EMBL" id="CP009933">
    <property type="protein sequence ID" value="AKA67841.1"/>
    <property type="molecule type" value="Genomic_DNA"/>
</dbReference>
<dbReference type="AlphaFoldDB" id="A0A0E3GQ27"/>